<evidence type="ECO:0000313" key="1">
    <source>
        <dbReference type="EMBL" id="KKN20892.1"/>
    </source>
</evidence>
<organism evidence="1">
    <name type="scientific">marine sediment metagenome</name>
    <dbReference type="NCBI Taxonomy" id="412755"/>
    <lineage>
        <taxon>unclassified sequences</taxon>
        <taxon>metagenomes</taxon>
        <taxon>ecological metagenomes</taxon>
    </lineage>
</organism>
<dbReference type="EMBL" id="LAZR01003198">
    <property type="protein sequence ID" value="KKN20892.1"/>
    <property type="molecule type" value="Genomic_DNA"/>
</dbReference>
<proteinExistence type="predicted"/>
<accession>A0A0F9P8X0</accession>
<reference evidence="1" key="1">
    <citation type="journal article" date="2015" name="Nature">
        <title>Complex archaea that bridge the gap between prokaryotes and eukaryotes.</title>
        <authorList>
            <person name="Spang A."/>
            <person name="Saw J.H."/>
            <person name="Jorgensen S.L."/>
            <person name="Zaremba-Niedzwiedzka K."/>
            <person name="Martijn J."/>
            <person name="Lind A.E."/>
            <person name="van Eijk R."/>
            <person name="Schleper C."/>
            <person name="Guy L."/>
            <person name="Ettema T.J."/>
        </authorList>
    </citation>
    <scope>NUCLEOTIDE SEQUENCE</scope>
</reference>
<name>A0A0F9P8X0_9ZZZZ</name>
<protein>
    <submittedName>
        <fullName evidence="1">Uncharacterized protein</fullName>
    </submittedName>
</protein>
<gene>
    <name evidence="1" type="ORF">LCGC14_0930960</name>
</gene>
<dbReference type="AlphaFoldDB" id="A0A0F9P8X0"/>
<sequence>MVAAVFHGKGAKAWWGSTGYTEFVNVVEWSATITADVAESHAMHASSYGKTREVGFKAGTARVVCKLPGDAVVDEGTSITLELWRTSLSAAKGYSGAAICIGVEAGVDMNDIEVITYNFQFTSTIANTLGAV</sequence>
<comment type="caution">
    <text evidence="1">The sequence shown here is derived from an EMBL/GenBank/DDBJ whole genome shotgun (WGS) entry which is preliminary data.</text>
</comment>